<dbReference type="RefSeq" id="WP_344901751.1">
    <property type="nucleotide sequence ID" value="NZ_BAABAS010000020.1"/>
</dbReference>
<evidence type="ECO:0000313" key="2">
    <source>
        <dbReference type="Proteomes" id="UP001501710"/>
    </source>
</evidence>
<dbReference type="Proteomes" id="UP001501710">
    <property type="component" value="Unassembled WGS sequence"/>
</dbReference>
<protein>
    <submittedName>
        <fullName evidence="1">Uncharacterized protein</fullName>
    </submittedName>
</protein>
<evidence type="ECO:0000313" key="1">
    <source>
        <dbReference type="EMBL" id="GAA4238331.1"/>
    </source>
</evidence>
<comment type="caution">
    <text evidence="1">The sequence shown here is derived from an EMBL/GenBank/DDBJ whole genome shotgun (WGS) entry which is preliminary data.</text>
</comment>
<sequence length="130" mass="14315">MGALTVVGRWQAVLRWRTIFGDEAAVKHLELLAVTLKPKRWRCVELYEKPEFGFPVPLLWVYASGTADDVGAVVTVRAAPGGAWAYFEAGKGRGGFLATCGDVAAAAERVDRLLKYRLFPNVEWTFPGSE</sequence>
<proteinExistence type="predicted"/>
<reference evidence="2" key="1">
    <citation type="journal article" date="2019" name="Int. J. Syst. Evol. Microbiol.">
        <title>The Global Catalogue of Microorganisms (GCM) 10K type strain sequencing project: providing services to taxonomists for standard genome sequencing and annotation.</title>
        <authorList>
            <consortium name="The Broad Institute Genomics Platform"/>
            <consortium name="The Broad Institute Genome Sequencing Center for Infectious Disease"/>
            <person name="Wu L."/>
            <person name="Ma J."/>
        </authorList>
    </citation>
    <scope>NUCLEOTIDE SEQUENCE [LARGE SCALE GENOMIC DNA]</scope>
    <source>
        <strain evidence="2">JCM 17440</strain>
    </source>
</reference>
<name>A0ABP8CEL7_9ACTN</name>
<gene>
    <name evidence="1" type="ORF">GCM10022254_53830</name>
</gene>
<accession>A0ABP8CEL7</accession>
<dbReference type="EMBL" id="BAABAS010000020">
    <property type="protein sequence ID" value="GAA4238331.1"/>
    <property type="molecule type" value="Genomic_DNA"/>
</dbReference>
<organism evidence="1 2">
    <name type="scientific">Actinomadura meridiana</name>
    <dbReference type="NCBI Taxonomy" id="559626"/>
    <lineage>
        <taxon>Bacteria</taxon>
        <taxon>Bacillati</taxon>
        <taxon>Actinomycetota</taxon>
        <taxon>Actinomycetes</taxon>
        <taxon>Streptosporangiales</taxon>
        <taxon>Thermomonosporaceae</taxon>
        <taxon>Actinomadura</taxon>
    </lineage>
</organism>
<keyword evidence="2" id="KW-1185">Reference proteome</keyword>